<evidence type="ECO:0000313" key="1">
    <source>
        <dbReference type="EMBL" id="JAE26159.1"/>
    </source>
</evidence>
<reference evidence="1" key="1">
    <citation type="submission" date="2014-09" db="EMBL/GenBank/DDBJ databases">
        <authorList>
            <person name="Magalhaes I.L.F."/>
            <person name="Oliveira U."/>
            <person name="Santos F.R."/>
            <person name="Vidigal T.H.D.A."/>
            <person name="Brescovit A.D."/>
            <person name="Santos A.J."/>
        </authorList>
    </citation>
    <scope>NUCLEOTIDE SEQUENCE</scope>
    <source>
        <tissue evidence="1">Shoot tissue taken approximately 20 cm above the soil surface</tissue>
    </source>
</reference>
<sequence length="58" mass="6922">MTIIFITKALHHLMNIRTCPCKIIPELWQFYLLKQSNRICKVYGCDEHNNKQQHSFAC</sequence>
<dbReference type="EMBL" id="GBRH01171737">
    <property type="protein sequence ID" value="JAE26159.1"/>
    <property type="molecule type" value="Transcribed_RNA"/>
</dbReference>
<proteinExistence type="predicted"/>
<dbReference type="AlphaFoldDB" id="A0A0A9GRZ0"/>
<name>A0A0A9GRZ0_ARUDO</name>
<organism evidence="1">
    <name type="scientific">Arundo donax</name>
    <name type="common">Giant reed</name>
    <name type="synonym">Donax arundinaceus</name>
    <dbReference type="NCBI Taxonomy" id="35708"/>
    <lineage>
        <taxon>Eukaryota</taxon>
        <taxon>Viridiplantae</taxon>
        <taxon>Streptophyta</taxon>
        <taxon>Embryophyta</taxon>
        <taxon>Tracheophyta</taxon>
        <taxon>Spermatophyta</taxon>
        <taxon>Magnoliopsida</taxon>
        <taxon>Liliopsida</taxon>
        <taxon>Poales</taxon>
        <taxon>Poaceae</taxon>
        <taxon>PACMAD clade</taxon>
        <taxon>Arundinoideae</taxon>
        <taxon>Arundineae</taxon>
        <taxon>Arundo</taxon>
    </lineage>
</organism>
<protein>
    <submittedName>
        <fullName evidence="1">Uncharacterized protein</fullName>
    </submittedName>
</protein>
<reference evidence="1" key="2">
    <citation type="journal article" date="2015" name="Data Brief">
        <title>Shoot transcriptome of the giant reed, Arundo donax.</title>
        <authorList>
            <person name="Barrero R.A."/>
            <person name="Guerrero F.D."/>
            <person name="Moolhuijzen P."/>
            <person name="Goolsby J.A."/>
            <person name="Tidwell J."/>
            <person name="Bellgard S.E."/>
            <person name="Bellgard M.I."/>
        </authorList>
    </citation>
    <scope>NUCLEOTIDE SEQUENCE</scope>
    <source>
        <tissue evidence="1">Shoot tissue taken approximately 20 cm above the soil surface</tissue>
    </source>
</reference>
<accession>A0A0A9GRZ0</accession>